<feature type="compositionally biased region" description="Acidic residues" evidence="1">
    <location>
        <begin position="49"/>
        <end position="60"/>
    </location>
</feature>
<sequence length="667" mass="71437">MSSSPHAASGDNGAELENLISNLSLSRAEHSSIPKAEYSAAPSLSTDSDAVETETVSEQELTEDVFQEYVPEKINVGPPHPDSVVETSTLASVSLPNVTYAPFGALNGARDATLAPSLSAVQYEVVTYAGQAHANENALRFGQRMGFFIGDGAGVGKGREISGIILDNHLNGRRRAVWISISADLYQDAKRDLGDTSSNSLAASQGIPVHDIRQFKQTEPITAGDGVLYSTYSMLTNSKRVEQVRRASTPCATCFLRTNLACGAGASRLNPLRHLLPAHQSGVWSRHHCSIKLGSFGNAQMGEGGSLLLGTQLLDWCGRGQFEGALCFDESHKAKNMKPEGAKGSSATAKAVMRLQREMPLARVVYCSATGASDIRQLCYMERLLLWGPGTCFASFEDFCAAMEKGGNGAREMLAMEMKMRGCYIARGLSFQGAECETVNAVLTERQRQLYDACATLWGALWSSIRATHNILPPQAAKLAAQRASASYWGGHQSFFNQLLLSFKVPTIVASAQQALAEGKCVVVALQSTGAAAAAAAASKEGADSEEAVSTPHEIISRVVEKQLQYPTPTVQSEEAAMEAQEWEMSPMGEALKRKREELLAEVAKLQLPATALDTLVAELGGASQVAEMTGRSKRERGLQRGKKVSCQALPLIARFSRLPVPSSCQA</sequence>
<comment type="caution">
    <text evidence="3">The sequence shown here is derived from an EMBL/GenBank/DDBJ whole genome shotgun (WGS) entry which is preliminary data.</text>
</comment>
<dbReference type="Proteomes" id="UP001190700">
    <property type="component" value="Unassembled WGS sequence"/>
</dbReference>
<name>A0AAE0FSR4_9CHLO</name>
<evidence type="ECO:0000259" key="2">
    <source>
        <dbReference type="Pfam" id="PF13872"/>
    </source>
</evidence>
<evidence type="ECO:0000256" key="1">
    <source>
        <dbReference type="SAM" id="MobiDB-lite"/>
    </source>
</evidence>
<dbReference type="GO" id="GO:0006355">
    <property type="term" value="P:regulation of DNA-templated transcription"/>
    <property type="evidence" value="ECO:0007669"/>
    <property type="project" value="InterPro"/>
</dbReference>
<evidence type="ECO:0000313" key="4">
    <source>
        <dbReference type="Proteomes" id="UP001190700"/>
    </source>
</evidence>
<dbReference type="AlphaFoldDB" id="A0AAE0FSR4"/>
<dbReference type="GO" id="GO:0042393">
    <property type="term" value="F:histone binding"/>
    <property type="evidence" value="ECO:0007669"/>
    <property type="project" value="TreeGrafter"/>
</dbReference>
<dbReference type="SUPFAM" id="SSF52540">
    <property type="entry name" value="P-loop containing nucleoside triphosphate hydrolases"/>
    <property type="match status" value="1"/>
</dbReference>
<keyword evidence="4" id="KW-1185">Reference proteome</keyword>
<feature type="non-terminal residue" evidence="3">
    <location>
        <position position="667"/>
    </location>
</feature>
<dbReference type="GO" id="GO:0031490">
    <property type="term" value="F:chromatin DNA binding"/>
    <property type="evidence" value="ECO:0007669"/>
    <property type="project" value="TreeGrafter"/>
</dbReference>
<gene>
    <name evidence="3" type="ORF">CYMTET_25939</name>
</gene>
<dbReference type="PANTHER" id="PTHR12706">
    <property type="entry name" value="STRAWBERRY NOTCH-RELATED"/>
    <property type="match status" value="1"/>
</dbReference>
<dbReference type="PANTHER" id="PTHR12706:SF30">
    <property type="entry name" value="PROTEIN STRAWBERRY NOTCH-RELATED"/>
    <property type="match status" value="1"/>
</dbReference>
<proteinExistence type="predicted"/>
<dbReference type="InterPro" id="IPR027417">
    <property type="entry name" value="P-loop_NTPase"/>
</dbReference>
<dbReference type="GO" id="GO:0005634">
    <property type="term" value="C:nucleus"/>
    <property type="evidence" value="ECO:0007669"/>
    <property type="project" value="TreeGrafter"/>
</dbReference>
<evidence type="ECO:0000313" key="3">
    <source>
        <dbReference type="EMBL" id="KAK3265372.1"/>
    </source>
</evidence>
<accession>A0AAE0FSR4</accession>
<feature type="domain" description="Strawberry notch AAA" evidence="2">
    <location>
        <begin position="79"/>
        <end position="243"/>
    </location>
</feature>
<reference evidence="3 4" key="1">
    <citation type="journal article" date="2015" name="Genome Biol. Evol.">
        <title>Comparative Genomics of a Bacterivorous Green Alga Reveals Evolutionary Causalities and Consequences of Phago-Mixotrophic Mode of Nutrition.</title>
        <authorList>
            <person name="Burns J.A."/>
            <person name="Paasch A."/>
            <person name="Narechania A."/>
            <person name="Kim E."/>
        </authorList>
    </citation>
    <scope>NUCLEOTIDE SEQUENCE [LARGE SCALE GENOMIC DNA]</scope>
    <source>
        <strain evidence="3 4">PLY_AMNH</strain>
    </source>
</reference>
<dbReference type="InterPro" id="IPR039187">
    <property type="entry name" value="SNO_AAA"/>
</dbReference>
<dbReference type="InterPro" id="IPR026741">
    <property type="entry name" value="SNO"/>
</dbReference>
<organism evidence="3 4">
    <name type="scientific">Cymbomonas tetramitiformis</name>
    <dbReference type="NCBI Taxonomy" id="36881"/>
    <lineage>
        <taxon>Eukaryota</taxon>
        <taxon>Viridiplantae</taxon>
        <taxon>Chlorophyta</taxon>
        <taxon>Pyramimonadophyceae</taxon>
        <taxon>Pyramimonadales</taxon>
        <taxon>Pyramimonadaceae</taxon>
        <taxon>Cymbomonas</taxon>
    </lineage>
</organism>
<dbReference type="EMBL" id="LGRX02013964">
    <property type="protein sequence ID" value="KAK3265372.1"/>
    <property type="molecule type" value="Genomic_DNA"/>
</dbReference>
<protein>
    <recommendedName>
        <fullName evidence="2">Strawberry notch AAA domain-containing protein</fullName>
    </recommendedName>
</protein>
<feature type="region of interest" description="Disordered" evidence="1">
    <location>
        <begin position="31"/>
        <end position="60"/>
    </location>
</feature>
<dbReference type="Pfam" id="PF13872">
    <property type="entry name" value="AAA_34"/>
    <property type="match status" value="2"/>
</dbReference>
<feature type="domain" description="Strawberry notch AAA" evidence="2">
    <location>
        <begin position="311"/>
        <end position="453"/>
    </location>
</feature>